<protein>
    <submittedName>
        <fullName evidence="1">Uncharacterized protein</fullName>
    </submittedName>
</protein>
<evidence type="ECO:0000313" key="1">
    <source>
        <dbReference type="EMBL" id="ARF08904.1"/>
    </source>
</evidence>
<name>A0A1V0SB48_9VIRU</name>
<organism evidence="1">
    <name type="scientific">Catovirus CTV1</name>
    <dbReference type="NCBI Taxonomy" id="1977631"/>
    <lineage>
        <taxon>Viruses</taxon>
        <taxon>Varidnaviria</taxon>
        <taxon>Bamfordvirae</taxon>
        <taxon>Nucleocytoviricota</taxon>
        <taxon>Megaviricetes</taxon>
        <taxon>Imitervirales</taxon>
        <taxon>Mimiviridae</taxon>
        <taxon>Klosneuvirinae</taxon>
        <taxon>Catovirus</taxon>
    </lineage>
</organism>
<reference evidence="1" key="1">
    <citation type="journal article" date="2017" name="Science">
        <title>Giant viruses with an expanded complement of translation system components.</title>
        <authorList>
            <person name="Schulz F."/>
            <person name="Yutin N."/>
            <person name="Ivanova N.N."/>
            <person name="Ortega D.R."/>
            <person name="Lee T.K."/>
            <person name="Vierheilig J."/>
            <person name="Daims H."/>
            <person name="Horn M."/>
            <person name="Wagner M."/>
            <person name="Jensen G.J."/>
            <person name="Kyrpides N.C."/>
            <person name="Koonin E.V."/>
            <person name="Woyke T."/>
        </authorList>
    </citation>
    <scope>NUCLEOTIDE SEQUENCE</scope>
    <source>
        <strain evidence="1">CTV1</strain>
    </source>
</reference>
<gene>
    <name evidence="1" type="ORF">Catovirus_1_954</name>
</gene>
<sequence>MNYKPIFIGSRLDKFVSIKIQNNDLQKTDAILILVIDNKKLKRDYNIVCQNLPRLVEKNSDFINFVEIVIIYNHPKLSTMITSIRNVYSDVSKLTRNISNELTDDESDDCLLDYTIKKLEEKYKNMRKYCVMTSYNKYKINWEKLETINTMCDLTYCNFSKYKHSSTTKIENYGDLGGKSNKKFIEFINNKHFIKVDKMFCMATINGGNYFGSKDIMINMSTDYLMINHESEKMSIEIMVGDKINSQDIFVNDLPICEDISRYVERSYDYLTEKKLIQEYLKTFKTLIKNNYELNNKNGNIEKCRKLVWINRNISEIIADSYIDLSTIGEDNDIMKLAKKSENNIKHTKFRERFNRTLLENKDMIEKSKHLFENDDETTEFINKCDNEMTSDFEKSCETFYSVISVSNWFDELKNGSSMGLMIKLKSDDYVKMGYWGTPLIEEITLTFLSVKDYFDSVNYHFNNKMNSYGNLNNEEIFKGNGLGSGNAVIPLYINDIHWKQAKKHLPFVLGTILAHNPIAFNENHLNFVFSLLTEMTAKSFTCNSLLSVQWIKSYMSLLRTCSEIAYEKKYNKGIKKIVAEYIDKPEKLKKRPFGIDVMMGQFMCTGSNLDNDKFIKFVKCMYEDNVRKIIGKKYTYDYIDYLISIKNDKNYLQKEIDTFTSFLDNEMKYSNEHILSFVHMNRIMEELKKDLGGFKSLLKLLDDNYGSLPDTIAESTLNKIQNQKITNSSYSNIYDCVGICKEDMKAKLMHTILQIISGKKKDDYNSGLTIEEILDNYENKN</sequence>
<proteinExistence type="predicted"/>
<accession>A0A1V0SB48</accession>
<dbReference type="EMBL" id="KY684083">
    <property type="protein sequence ID" value="ARF08904.1"/>
    <property type="molecule type" value="Genomic_DNA"/>
</dbReference>